<proteinExistence type="predicted"/>
<dbReference type="AlphaFoldDB" id="A0AAV0Y2G2"/>
<feature type="compositionally biased region" description="Basic and acidic residues" evidence="1">
    <location>
        <begin position="301"/>
        <end position="317"/>
    </location>
</feature>
<feature type="region of interest" description="Disordered" evidence="1">
    <location>
        <begin position="1"/>
        <end position="59"/>
    </location>
</feature>
<evidence type="ECO:0000256" key="1">
    <source>
        <dbReference type="SAM" id="MobiDB-lite"/>
    </source>
</evidence>
<accession>A0AAV0Y2G2</accession>
<evidence type="ECO:0000313" key="2">
    <source>
        <dbReference type="EMBL" id="CAI6375104.1"/>
    </source>
</evidence>
<keyword evidence="3" id="KW-1185">Reference proteome</keyword>
<sequence length="317" mass="35026">MTTDVLRLRGGGNSSDEDDGTNGKKSGGMVIEASTSHKRGPPSPIDTGKSIERKTTEAGKLSKQVNSLIGWLEHFAHSERTKKLKVAGYEGIIERTKALRDLYTDLCMEVIRLGSRSQLTQEQLKAMMNTNGDSLLENTVEIQRLQAENDELRAEIQAREDADELAEERVATSAPPPPARTKPATYSETAKRDPKPGQPQTKGVKNNPRKSNKKTLEKCREVKTASRLTIEVPSGVTMASAKAELWSKVKGKISNPRAKTVIKGTQIIIPDDGNTFEVISNLPKVRISEPRKPSHNIRRGLRSDGGRDCRWTKRPEP</sequence>
<dbReference type="EMBL" id="CARXXK010001262">
    <property type="protein sequence ID" value="CAI6375104.1"/>
    <property type="molecule type" value="Genomic_DNA"/>
</dbReference>
<gene>
    <name evidence="2" type="ORF">MEUPH1_LOCUS28644</name>
</gene>
<feature type="region of interest" description="Disordered" evidence="1">
    <location>
        <begin position="159"/>
        <end position="216"/>
    </location>
</feature>
<feature type="region of interest" description="Disordered" evidence="1">
    <location>
        <begin position="289"/>
        <end position="317"/>
    </location>
</feature>
<reference evidence="2 3" key="1">
    <citation type="submission" date="2023-01" db="EMBL/GenBank/DDBJ databases">
        <authorList>
            <person name="Whitehead M."/>
        </authorList>
    </citation>
    <scope>NUCLEOTIDE SEQUENCE [LARGE SCALE GENOMIC DNA]</scope>
</reference>
<organism evidence="2 3">
    <name type="scientific">Macrosiphum euphorbiae</name>
    <name type="common">potato aphid</name>
    <dbReference type="NCBI Taxonomy" id="13131"/>
    <lineage>
        <taxon>Eukaryota</taxon>
        <taxon>Metazoa</taxon>
        <taxon>Ecdysozoa</taxon>
        <taxon>Arthropoda</taxon>
        <taxon>Hexapoda</taxon>
        <taxon>Insecta</taxon>
        <taxon>Pterygota</taxon>
        <taxon>Neoptera</taxon>
        <taxon>Paraneoptera</taxon>
        <taxon>Hemiptera</taxon>
        <taxon>Sternorrhyncha</taxon>
        <taxon>Aphidomorpha</taxon>
        <taxon>Aphidoidea</taxon>
        <taxon>Aphididae</taxon>
        <taxon>Macrosiphini</taxon>
        <taxon>Macrosiphum</taxon>
    </lineage>
</organism>
<protein>
    <submittedName>
        <fullName evidence="2">Uncharacterized protein</fullName>
    </submittedName>
</protein>
<name>A0AAV0Y2G2_9HEMI</name>
<evidence type="ECO:0000313" key="3">
    <source>
        <dbReference type="Proteomes" id="UP001160148"/>
    </source>
</evidence>
<comment type="caution">
    <text evidence="2">The sequence shown here is derived from an EMBL/GenBank/DDBJ whole genome shotgun (WGS) entry which is preliminary data.</text>
</comment>
<dbReference type="Proteomes" id="UP001160148">
    <property type="component" value="Unassembled WGS sequence"/>
</dbReference>